<dbReference type="RefSeq" id="XP_066915179.1">
    <property type="nucleotide sequence ID" value="XM_067059078.1"/>
</dbReference>
<protein>
    <submittedName>
        <fullName evidence="2">Uncharacterized protein</fullName>
    </submittedName>
</protein>
<proteinExistence type="predicted"/>
<feature type="transmembrane region" description="Helical" evidence="1">
    <location>
        <begin position="1296"/>
        <end position="1315"/>
    </location>
</feature>
<evidence type="ECO:0000313" key="3">
    <source>
        <dbReference type="Proteomes" id="UP000594262"/>
    </source>
</evidence>
<keyword evidence="1" id="KW-0812">Transmembrane</keyword>
<dbReference type="OrthoDB" id="4428759at2759"/>
<dbReference type="SUPFAM" id="SSF51294">
    <property type="entry name" value="Hedgehog/intein (Hint) domain"/>
    <property type="match status" value="1"/>
</dbReference>
<dbReference type="EnsemblMetazoa" id="CLYHEMT004691.1">
    <property type="protein sequence ID" value="CLYHEMP004691.1"/>
    <property type="gene ID" value="CLYHEMG004691"/>
</dbReference>
<evidence type="ECO:0000313" key="2">
    <source>
        <dbReference type="EnsemblMetazoa" id="CLYHEMP004691.1"/>
    </source>
</evidence>
<dbReference type="Gene3D" id="2.170.16.10">
    <property type="entry name" value="Hedgehog/Intein (Hint) domain"/>
    <property type="match status" value="1"/>
</dbReference>
<name>A0A7M5UUG6_9CNID</name>
<dbReference type="Proteomes" id="UP000594262">
    <property type="component" value="Unplaced"/>
</dbReference>
<organism evidence="2 3">
    <name type="scientific">Clytia hemisphaerica</name>
    <dbReference type="NCBI Taxonomy" id="252671"/>
    <lineage>
        <taxon>Eukaryota</taxon>
        <taxon>Metazoa</taxon>
        <taxon>Cnidaria</taxon>
        <taxon>Hydrozoa</taxon>
        <taxon>Hydroidolina</taxon>
        <taxon>Leptothecata</taxon>
        <taxon>Obeliida</taxon>
        <taxon>Clytiidae</taxon>
        <taxon>Clytia</taxon>
    </lineage>
</organism>
<accession>A0A7M5UUG6</accession>
<reference evidence="2" key="1">
    <citation type="submission" date="2021-01" db="UniProtKB">
        <authorList>
            <consortium name="EnsemblMetazoa"/>
        </authorList>
    </citation>
    <scope>IDENTIFICATION</scope>
</reference>
<feature type="transmembrane region" description="Helical" evidence="1">
    <location>
        <begin position="1263"/>
        <end position="1284"/>
    </location>
</feature>
<keyword evidence="1" id="KW-1133">Transmembrane helix</keyword>
<feature type="transmembrane region" description="Helical" evidence="1">
    <location>
        <begin position="1321"/>
        <end position="1345"/>
    </location>
</feature>
<sequence length="1417" mass="161555">MADQGIVNDLMTMTESYLELPTDHMYSIMLDSFKNCEKGAFFFDKNPKSATQYAYSDVTDNVHHLSTATICNNMSQVYDWDFDSCVYSDNTNSDMISEYFKLEFAQLLLAEQCKQTYTCMNTALQAKEAYSKALEDLYVQEEFIIETIAKQIILKNVNPASMKLFVLKMLESKKLDDIIKRWKDVLGSDLEKQVDLAEGYVHGSEIMEVCRNRLKTDKDCFKTEITRKCNALKIVYDPPYPPPEPGYQTTIYLYGQDVVDWLNSKAQDYSLFTGHDPKNFDIVNPMGCFIGGTDVLMKDGSSKAIESLTVGDKIACAKGKVGVISIERVQHKHDTRYRVYGFNDEEPFFLGVHPFWTQHGWKSMFPVQSKSENPSLHCSQLEVGDFVLRAVSESSNPKYKWVEVKKIHYQSVSSKEKVYGVHTVSGGKSYHANGYVVCENYPQITLARLQQGVANLDQEGKDEMMKLRPTLVKIFGDGMSDVIMKSLKETKLNRGKPKKKMTSLLGDRSFEMKFVSNSNDEFKSVPQHMSYHQGELFIDGNHISNAEVYQNKKIVWSKRDNDGFWYHGIFTLRKNNCHAKCIMVKSKDFDCKQIISSTELTAAVANVYAMKKSVAEIPDVPDKEDDQKSGVKNEEFIEFGTMSVAITFDAHTGEPQVESGICYPGMPEEEFFDSEVSYDEETMKFHTKIKIDKDYLGRDGPFDQSCDKYIIFEGDIETGVHHRVDGVCYAYEPPEPETSGTKYKWVGDVIPSELFTKNADKAKEMACLRYNHHDVDEDFHHMQMNKDVNSPSGKYISYGALRFARSYYEGQLSVENLQYSNPPDTEASNSMLMDRVSMCVTHDIDSNLRTDILGAADPDFIGFSDVKKIAEDPVFKKMFNERFGIAYLMQGLLQSDESKKFFTEDDKQRLVSYWKGTTTNCLSQDKDYAEAQRLLNRLITIEFTTMDDDQTLQDYMDDGGAKWAENLYDVISTRESIQDMAIAEIITKGSSPYHKYVMLLFCLAPDTDYVKDLHTDIVTYQLQELNEYFEGTEPEIVDEQIRDITNAFLSKLESGELEDFNEIKAQLVQLKIDMGIESMNEFQETFATMVANAVNIAFFEIKEGSFKGRLCPAVKQVCDNYGITSKVKFMGKCVFGLAYAMGFVNCVQTLMRWDSLTTDQKALITVDAMRYGTEIMRAMFSIADYVDESFVNGKWDWKANREFRSACENLGISEGKYAKSLHAKLEFDESIFEADMAESLADIEEAGKLEGRFKKFFNIADDFLKRFTMVLSVANTACLGFKLYKDFKDDAPMYQKVIDGLQLMVGIGEMVFVVLEFTTDLAFVPIVGQVLAVVGVILDIILLILGRTMDQKSPAQIFIEGEGHDFLQTVEIDQEVLEDDDDSDNGSVRSRIKRIKNRIARRKRELADKKKRLENDQ</sequence>
<keyword evidence="1" id="KW-0472">Membrane</keyword>
<dbReference type="InterPro" id="IPR036844">
    <property type="entry name" value="Hint_dom_sf"/>
</dbReference>
<keyword evidence="3" id="KW-1185">Reference proteome</keyword>
<dbReference type="GeneID" id="136802351"/>
<evidence type="ECO:0000256" key="1">
    <source>
        <dbReference type="SAM" id="Phobius"/>
    </source>
</evidence>
<dbReference type="CDD" id="cd00081">
    <property type="entry name" value="Hint"/>
    <property type="match status" value="1"/>
</dbReference>